<evidence type="ECO:0000256" key="5">
    <source>
        <dbReference type="ARBA" id="ARBA00022617"/>
    </source>
</evidence>
<dbReference type="SUPFAM" id="SSF48264">
    <property type="entry name" value="Cytochrome P450"/>
    <property type="match status" value="2"/>
</dbReference>
<evidence type="ECO:0000256" key="8">
    <source>
        <dbReference type="ARBA" id="ARBA00022848"/>
    </source>
</evidence>
<evidence type="ECO:0000256" key="12">
    <source>
        <dbReference type="ARBA" id="ARBA00023136"/>
    </source>
</evidence>
<organism evidence="16">
    <name type="scientific">Medioppia subpectinata</name>
    <dbReference type="NCBI Taxonomy" id="1979941"/>
    <lineage>
        <taxon>Eukaryota</taxon>
        <taxon>Metazoa</taxon>
        <taxon>Ecdysozoa</taxon>
        <taxon>Arthropoda</taxon>
        <taxon>Chelicerata</taxon>
        <taxon>Arachnida</taxon>
        <taxon>Acari</taxon>
        <taxon>Acariformes</taxon>
        <taxon>Sarcoptiformes</taxon>
        <taxon>Oribatida</taxon>
        <taxon>Brachypylina</taxon>
        <taxon>Oppioidea</taxon>
        <taxon>Oppiidae</taxon>
        <taxon>Medioppia</taxon>
    </lineage>
</organism>
<evidence type="ECO:0000256" key="13">
    <source>
        <dbReference type="PIRSR" id="PIRSR602401-1"/>
    </source>
</evidence>
<dbReference type="PANTHER" id="PTHR24292">
    <property type="entry name" value="CYTOCHROME P450"/>
    <property type="match status" value="1"/>
</dbReference>
<dbReference type="InterPro" id="IPR002401">
    <property type="entry name" value="Cyt_P450_E_grp-I"/>
</dbReference>
<evidence type="ECO:0000256" key="2">
    <source>
        <dbReference type="ARBA" id="ARBA00004174"/>
    </source>
</evidence>
<comment type="subcellular location">
    <subcellularLocation>
        <location evidence="3">Endoplasmic reticulum membrane</location>
        <topology evidence="3">Peripheral membrane protein</topology>
    </subcellularLocation>
    <subcellularLocation>
        <location evidence="2">Microsome membrane</location>
        <topology evidence="2">Peripheral membrane protein</topology>
    </subcellularLocation>
</comment>
<dbReference type="GO" id="GO:0016705">
    <property type="term" value="F:oxidoreductase activity, acting on paired donors, with incorporation or reduction of molecular oxygen"/>
    <property type="evidence" value="ECO:0007669"/>
    <property type="project" value="InterPro"/>
</dbReference>
<keyword evidence="7" id="KW-0256">Endoplasmic reticulum</keyword>
<comment type="cofactor">
    <cofactor evidence="1 13">
        <name>heme</name>
        <dbReference type="ChEBI" id="CHEBI:30413"/>
    </cofactor>
</comment>
<dbReference type="PRINTS" id="PR00385">
    <property type="entry name" value="P450"/>
</dbReference>
<sequence>MFGEKMILSAIFSLSALCISYFYLTRNYNYWRKRGIRGPKPVLLLGTLWQIFKKPIVEVMMDNRKKYGNIYGGFMTTRPNIMIGDPELIKAMNITDFHHFTDHTDMKSGDPLNDRSLFNLMGNEWKPMRSVISPTFSSGKMRAMHPIIINCVHRLDKYLETKAINGSEFDLRQTMGNLTMDVIAASAFGTQIDTHNDHKTNEFVKNADSIIKGNWRVWLVFPLMSIFPTLAERLGLSIFSPSVRQFFKSAISTIIARRRAEPNACKHRDYLQLMINAQNKSADNSADNETDIHDLTEQVFGKTETFNDQNAANVVITDDDMLANSLLFLIAGNETTATLLSFLLYEFLLFLIAGNETTATLLSFLLYELSVNENCQQRLYEEIRGFAGDYSYESIARMPYLEACVAETLRHYPPNPAVTRICTEQYVLGDTGLTIPKGMTVNFDVYGIHHSPEYYPNPERWDPERFLPSNRDQLVPYTYMPFGLGPRNCVGMRFALMQAKTTVAHLIDKYRFKRTANTRYPPTFEMFEFVLTSDDINIGIELR</sequence>
<dbReference type="InterPro" id="IPR001128">
    <property type="entry name" value="Cyt_P450"/>
</dbReference>
<dbReference type="InterPro" id="IPR050476">
    <property type="entry name" value="Insect_CytP450_Detox"/>
</dbReference>
<dbReference type="InterPro" id="IPR036396">
    <property type="entry name" value="Cyt_P450_sf"/>
</dbReference>
<dbReference type="AlphaFoldDB" id="A0A7R9KM87"/>
<evidence type="ECO:0000256" key="10">
    <source>
        <dbReference type="ARBA" id="ARBA00023004"/>
    </source>
</evidence>
<dbReference type="GO" id="GO:0005789">
    <property type="term" value="C:endoplasmic reticulum membrane"/>
    <property type="evidence" value="ECO:0007669"/>
    <property type="project" value="UniProtKB-SubCell"/>
</dbReference>
<keyword evidence="12 15" id="KW-0472">Membrane</keyword>
<evidence type="ECO:0000256" key="11">
    <source>
        <dbReference type="ARBA" id="ARBA00023033"/>
    </source>
</evidence>
<keyword evidence="17" id="KW-1185">Reference proteome</keyword>
<evidence type="ECO:0000256" key="9">
    <source>
        <dbReference type="ARBA" id="ARBA00023002"/>
    </source>
</evidence>
<dbReference type="PANTHER" id="PTHR24292:SF54">
    <property type="entry name" value="CYP9F3-RELATED"/>
    <property type="match status" value="1"/>
</dbReference>
<evidence type="ECO:0000256" key="7">
    <source>
        <dbReference type="ARBA" id="ARBA00022824"/>
    </source>
</evidence>
<reference evidence="16" key="1">
    <citation type="submission" date="2020-11" db="EMBL/GenBank/DDBJ databases">
        <authorList>
            <person name="Tran Van P."/>
        </authorList>
    </citation>
    <scope>NUCLEOTIDE SEQUENCE</scope>
</reference>
<dbReference type="OrthoDB" id="6428965at2759"/>
<evidence type="ECO:0000256" key="6">
    <source>
        <dbReference type="ARBA" id="ARBA00022723"/>
    </source>
</evidence>
<evidence type="ECO:0000256" key="4">
    <source>
        <dbReference type="ARBA" id="ARBA00010617"/>
    </source>
</evidence>
<dbReference type="Pfam" id="PF00067">
    <property type="entry name" value="p450"/>
    <property type="match status" value="2"/>
</dbReference>
<dbReference type="Proteomes" id="UP000759131">
    <property type="component" value="Unassembled WGS sequence"/>
</dbReference>
<proteinExistence type="inferred from homology"/>
<evidence type="ECO:0000313" key="17">
    <source>
        <dbReference type="Proteomes" id="UP000759131"/>
    </source>
</evidence>
<comment type="similarity">
    <text evidence="4 14">Belongs to the cytochrome P450 family.</text>
</comment>
<feature type="binding site" description="axial binding residue" evidence="13">
    <location>
        <position position="489"/>
    </location>
    <ligand>
        <name>heme</name>
        <dbReference type="ChEBI" id="CHEBI:30413"/>
    </ligand>
    <ligandPart>
        <name>Fe</name>
        <dbReference type="ChEBI" id="CHEBI:18248"/>
    </ligandPart>
</feature>
<evidence type="ECO:0000256" key="1">
    <source>
        <dbReference type="ARBA" id="ARBA00001971"/>
    </source>
</evidence>
<keyword evidence="15" id="KW-0812">Transmembrane</keyword>
<feature type="transmembrane region" description="Helical" evidence="15">
    <location>
        <begin position="6"/>
        <end position="24"/>
    </location>
</feature>
<evidence type="ECO:0000313" key="16">
    <source>
        <dbReference type="EMBL" id="CAD7624443.1"/>
    </source>
</evidence>
<dbReference type="GO" id="GO:0004497">
    <property type="term" value="F:monooxygenase activity"/>
    <property type="evidence" value="ECO:0007669"/>
    <property type="project" value="UniProtKB-KW"/>
</dbReference>
<evidence type="ECO:0000256" key="3">
    <source>
        <dbReference type="ARBA" id="ARBA00004406"/>
    </source>
</evidence>
<evidence type="ECO:0000256" key="15">
    <source>
        <dbReference type="SAM" id="Phobius"/>
    </source>
</evidence>
<keyword evidence="10 13" id="KW-0408">Iron</keyword>
<evidence type="ECO:0000256" key="14">
    <source>
        <dbReference type="RuleBase" id="RU000461"/>
    </source>
</evidence>
<dbReference type="CDD" id="cd11056">
    <property type="entry name" value="CYP6-like"/>
    <property type="match status" value="1"/>
</dbReference>
<dbReference type="InterPro" id="IPR017972">
    <property type="entry name" value="Cyt_P450_CS"/>
</dbReference>
<keyword evidence="11 14" id="KW-0503">Monooxygenase</keyword>
<protein>
    <recommendedName>
        <fullName evidence="18">Cytochrome P450</fullName>
    </recommendedName>
</protein>
<evidence type="ECO:0008006" key="18">
    <source>
        <dbReference type="Google" id="ProtNLM"/>
    </source>
</evidence>
<dbReference type="PRINTS" id="PR00463">
    <property type="entry name" value="EP450I"/>
</dbReference>
<keyword evidence="6 13" id="KW-0479">Metal-binding</keyword>
<dbReference type="Gene3D" id="1.10.630.10">
    <property type="entry name" value="Cytochrome P450"/>
    <property type="match status" value="2"/>
</dbReference>
<accession>A0A7R9KM87</accession>
<dbReference type="GO" id="GO:0020037">
    <property type="term" value="F:heme binding"/>
    <property type="evidence" value="ECO:0007669"/>
    <property type="project" value="InterPro"/>
</dbReference>
<keyword evidence="9 14" id="KW-0560">Oxidoreductase</keyword>
<keyword evidence="8" id="KW-0492">Microsome</keyword>
<dbReference type="PROSITE" id="PS00086">
    <property type="entry name" value="CYTOCHROME_P450"/>
    <property type="match status" value="1"/>
</dbReference>
<name>A0A7R9KM87_9ACAR</name>
<gene>
    <name evidence="16" type="ORF">OSB1V03_LOCUS4888</name>
</gene>
<keyword evidence="5 13" id="KW-0349">Heme</keyword>
<keyword evidence="15" id="KW-1133">Transmembrane helix</keyword>
<dbReference type="EMBL" id="OC856901">
    <property type="protein sequence ID" value="CAD7624443.1"/>
    <property type="molecule type" value="Genomic_DNA"/>
</dbReference>
<dbReference type="GO" id="GO:0005506">
    <property type="term" value="F:iron ion binding"/>
    <property type="evidence" value="ECO:0007669"/>
    <property type="project" value="InterPro"/>
</dbReference>
<dbReference type="EMBL" id="CAJPIZ010002326">
    <property type="protein sequence ID" value="CAG2104873.1"/>
    <property type="molecule type" value="Genomic_DNA"/>
</dbReference>